<dbReference type="OrthoDB" id="9789566at2"/>
<proteinExistence type="predicted"/>
<dbReference type="SUPFAM" id="SSF46689">
    <property type="entry name" value="Homeodomain-like"/>
    <property type="match status" value="1"/>
</dbReference>
<evidence type="ECO:0000256" key="3">
    <source>
        <dbReference type="ARBA" id="ARBA00023163"/>
    </source>
</evidence>
<evidence type="ECO:0000256" key="1">
    <source>
        <dbReference type="ARBA" id="ARBA00023015"/>
    </source>
</evidence>
<gene>
    <name evidence="6" type="ORF">SAMN05444392_101169</name>
</gene>
<feature type="domain" description="HTH tetR-type" evidence="5">
    <location>
        <begin position="23"/>
        <end position="83"/>
    </location>
</feature>
<evidence type="ECO:0000259" key="5">
    <source>
        <dbReference type="PROSITE" id="PS50977"/>
    </source>
</evidence>
<dbReference type="Proteomes" id="UP000184476">
    <property type="component" value="Unassembled WGS sequence"/>
</dbReference>
<dbReference type="EMBL" id="FQVL01000001">
    <property type="protein sequence ID" value="SHE36362.1"/>
    <property type="molecule type" value="Genomic_DNA"/>
</dbReference>
<protein>
    <submittedName>
        <fullName evidence="6">Transcriptional regulator, TetR family</fullName>
    </submittedName>
</protein>
<dbReference type="PROSITE" id="PS50977">
    <property type="entry name" value="HTH_TETR_2"/>
    <property type="match status" value="1"/>
</dbReference>
<dbReference type="AlphaFoldDB" id="A0A1M4SW05"/>
<dbReference type="InterPro" id="IPR009057">
    <property type="entry name" value="Homeodomain-like_sf"/>
</dbReference>
<keyword evidence="1" id="KW-0805">Transcription regulation</keyword>
<dbReference type="InterPro" id="IPR036271">
    <property type="entry name" value="Tet_transcr_reg_TetR-rel_C_sf"/>
</dbReference>
<dbReference type="InterPro" id="IPR001647">
    <property type="entry name" value="HTH_TetR"/>
</dbReference>
<dbReference type="Pfam" id="PF00440">
    <property type="entry name" value="TetR_N"/>
    <property type="match status" value="1"/>
</dbReference>
<dbReference type="PANTHER" id="PTHR30055:SF234">
    <property type="entry name" value="HTH-TYPE TRANSCRIPTIONAL REGULATOR BETI"/>
    <property type="match status" value="1"/>
</dbReference>
<dbReference type="InterPro" id="IPR050109">
    <property type="entry name" value="HTH-type_TetR-like_transc_reg"/>
</dbReference>
<dbReference type="PRINTS" id="PR00455">
    <property type="entry name" value="HTHTETR"/>
</dbReference>
<dbReference type="RefSeq" id="WP_084730882.1">
    <property type="nucleotide sequence ID" value="NZ_FQVL01000001.1"/>
</dbReference>
<evidence type="ECO:0000256" key="4">
    <source>
        <dbReference type="PROSITE-ProRule" id="PRU00335"/>
    </source>
</evidence>
<organism evidence="6 7">
    <name type="scientific">Seinonella peptonophila</name>
    <dbReference type="NCBI Taxonomy" id="112248"/>
    <lineage>
        <taxon>Bacteria</taxon>
        <taxon>Bacillati</taxon>
        <taxon>Bacillota</taxon>
        <taxon>Bacilli</taxon>
        <taxon>Bacillales</taxon>
        <taxon>Thermoactinomycetaceae</taxon>
        <taxon>Seinonella</taxon>
    </lineage>
</organism>
<dbReference type="STRING" id="112248.SAMN05444392_101169"/>
<evidence type="ECO:0000313" key="6">
    <source>
        <dbReference type="EMBL" id="SHE36362.1"/>
    </source>
</evidence>
<dbReference type="GO" id="GO:0003700">
    <property type="term" value="F:DNA-binding transcription factor activity"/>
    <property type="evidence" value="ECO:0007669"/>
    <property type="project" value="TreeGrafter"/>
</dbReference>
<evidence type="ECO:0000313" key="7">
    <source>
        <dbReference type="Proteomes" id="UP000184476"/>
    </source>
</evidence>
<dbReference type="InterPro" id="IPR041678">
    <property type="entry name" value="TetR_C_16"/>
</dbReference>
<evidence type="ECO:0000256" key="2">
    <source>
        <dbReference type="ARBA" id="ARBA00023125"/>
    </source>
</evidence>
<reference evidence="6 7" key="1">
    <citation type="submission" date="2016-11" db="EMBL/GenBank/DDBJ databases">
        <authorList>
            <person name="Jaros S."/>
            <person name="Januszkiewicz K."/>
            <person name="Wedrychowicz H."/>
        </authorList>
    </citation>
    <scope>NUCLEOTIDE SEQUENCE [LARGE SCALE GENOMIC DNA]</scope>
    <source>
        <strain evidence="6 7">DSM 44666</strain>
    </source>
</reference>
<dbReference type="GO" id="GO:0000976">
    <property type="term" value="F:transcription cis-regulatory region binding"/>
    <property type="evidence" value="ECO:0007669"/>
    <property type="project" value="TreeGrafter"/>
</dbReference>
<name>A0A1M4SW05_9BACL</name>
<dbReference type="SUPFAM" id="SSF48498">
    <property type="entry name" value="Tetracyclin repressor-like, C-terminal domain"/>
    <property type="match status" value="1"/>
</dbReference>
<dbReference type="Gene3D" id="1.10.357.10">
    <property type="entry name" value="Tetracycline Repressor, domain 2"/>
    <property type="match status" value="1"/>
</dbReference>
<keyword evidence="3" id="KW-0804">Transcription</keyword>
<keyword evidence="2 4" id="KW-0238">DNA-binding</keyword>
<dbReference type="Pfam" id="PF17920">
    <property type="entry name" value="TetR_C_16"/>
    <property type="match status" value="1"/>
</dbReference>
<feature type="DNA-binding region" description="H-T-H motif" evidence="4">
    <location>
        <begin position="46"/>
        <end position="65"/>
    </location>
</feature>
<accession>A0A1M4SW05</accession>
<keyword evidence="7" id="KW-1185">Reference proteome</keyword>
<dbReference type="PANTHER" id="PTHR30055">
    <property type="entry name" value="HTH-TYPE TRANSCRIPTIONAL REGULATOR RUTR"/>
    <property type="match status" value="1"/>
</dbReference>
<sequence length="201" mass="22618">MNKKRLHTEEFSSQNMIRTRNKEETKAALLAAARLHFARDGYEATSLRDIAEDAGVNVSLISRYFGSKDKLFQKVISFDQNRIDEAIHGPSDQLGERLLMSILTDPAGSNHDLFVTLLRSSDHPPAIEYMENLLRTLEGNLTQFTDAPDAELRASFITALLTGMVILRRLLKKNTLSETSADVLLPYFQSVLSTLLSEKDF</sequence>